<reference evidence="1" key="1">
    <citation type="submission" date="2022-12" db="EMBL/GenBank/DDBJ databases">
        <authorList>
            <person name="Petersen C."/>
        </authorList>
    </citation>
    <scope>NUCLEOTIDE SEQUENCE</scope>
    <source>
        <strain evidence="1">IBT 3081</strain>
    </source>
</reference>
<proteinExistence type="predicted"/>
<evidence type="ECO:0000313" key="2">
    <source>
        <dbReference type="Proteomes" id="UP001147752"/>
    </source>
</evidence>
<dbReference type="Proteomes" id="UP001147752">
    <property type="component" value="Unassembled WGS sequence"/>
</dbReference>
<gene>
    <name evidence="1" type="ORF">N7517_010287</name>
</gene>
<reference evidence="1" key="2">
    <citation type="journal article" date="2023" name="IMA Fungus">
        <title>Comparative genomic study of the Penicillium genus elucidates a diverse pangenome and 15 lateral gene transfer events.</title>
        <authorList>
            <person name="Petersen C."/>
            <person name="Sorensen T."/>
            <person name="Nielsen M.R."/>
            <person name="Sondergaard T.E."/>
            <person name="Sorensen J.L."/>
            <person name="Fitzpatrick D.A."/>
            <person name="Frisvad J.C."/>
            <person name="Nielsen K.L."/>
        </authorList>
    </citation>
    <scope>NUCLEOTIDE SEQUENCE</scope>
    <source>
        <strain evidence="1">IBT 3081</strain>
    </source>
</reference>
<dbReference type="GeneID" id="81467193"/>
<comment type="caution">
    <text evidence="1">The sequence shown here is derived from an EMBL/GenBank/DDBJ whole genome shotgun (WGS) entry which is preliminary data.</text>
</comment>
<organism evidence="1 2">
    <name type="scientific">Penicillium concentricum</name>
    <dbReference type="NCBI Taxonomy" id="293559"/>
    <lineage>
        <taxon>Eukaryota</taxon>
        <taxon>Fungi</taxon>
        <taxon>Dikarya</taxon>
        <taxon>Ascomycota</taxon>
        <taxon>Pezizomycotina</taxon>
        <taxon>Eurotiomycetes</taxon>
        <taxon>Eurotiomycetidae</taxon>
        <taxon>Eurotiales</taxon>
        <taxon>Aspergillaceae</taxon>
        <taxon>Penicillium</taxon>
    </lineage>
</organism>
<protein>
    <submittedName>
        <fullName evidence="1">Uncharacterized protein</fullName>
    </submittedName>
</protein>
<accession>A0A9W9RDT8</accession>
<name>A0A9W9RDT8_9EURO</name>
<dbReference type="RefSeq" id="XP_056573825.1">
    <property type="nucleotide sequence ID" value="XM_056728010.1"/>
</dbReference>
<sequence>MALSLSKDVASHPTEKMWTGMYNTLEGSILRTIVRKMDLTGVQMVMCVRRGESWNSRDYRTTVLVVYNSKEPPRHRKISTENIRKLLDTNNLLGVVIEFVRGEFARGGSSLGGKS</sequence>
<dbReference type="AlphaFoldDB" id="A0A9W9RDT8"/>
<evidence type="ECO:0000313" key="1">
    <source>
        <dbReference type="EMBL" id="KAJ5355678.1"/>
    </source>
</evidence>
<dbReference type="EMBL" id="JAPZBT010000006">
    <property type="protein sequence ID" value="KAJ5355678.1"/>
    <property type="molecule type" value="Genomic_DNA"/>
</dbReference>
<keyword evidence="2" id="KW-1185">Reference proteome</keyword>